<dbReference type="AlphaFoldDB" id="A0A151P2W2"/>
<dbReference type="Proteomes" id="UP000050525">
    <property type="component" value="Unassembled WGS sequence"/>
</dbReference>
<evidence type="ECO:0000313" key="2">
    <source>
        <dbReference type="Proteomes" id="UP000050525"/>
    </source>
</evidence>
<reference evidence="1 2" key="1">
    <citation type="journal article" date="2012" name="Genome Biol.">
        <title>Sequencing three crocodilian genomes to illuminate the evolution of archosaurs and amniotes.</title>
        <authorList>
            <person name="St John J.A."/>
            <person name="Braun E.L."/>
            <person name="Isberg S.R."/>
            <person name="Miles L.G."/>
            <person name="Chong A.Y."/>
            <person name="Gongora J."/>
            <person name="Dalzell P."/>
            <person name="Moran C."/>
            <person name="Bed'hom B."/>
            <person name="Abzhanov A."/>
            <person name="Burgess S.C."/>
            <person name="Cooksey A.M."/>
            <person name="Castoe T.A."/>
            <person name="Crawford N.G."/>
            <person name="Densmore L.D."/>
            <person name="Drew J.C."/>
            <person name="Edwards S.V."/>
            <person name="Faircloth B.C."/>
            <person name="Fujita M.K."/>
            <person name="Greenwold M.J."/>
            <person name="Hoffmann F.G."/>
            <person name="Howard J.M."/>
            <person name="Iguchi T."/>
            <person name="Janes D.E."/>
            <person name="Khan S.Y."/>
            <person name="Kohno S."/>
            <person name="de Koning A.J."/>
            <person name="Lance S.L."/>
            <person name="McCarthy F.M."/>
            <person name="McCormack J.E."/>
            <person name="Merchant M.E."/>
            <person name="Peterson D.G."/>
            <person name="Pollock D.D."/>
            <person name="Pourmand N."/>
            <person name="Raney B.J."/>
            <person name="Roessler K.A."/>
            <person name="Sanford J.R."/>
            <person name="Sawyer R.H."/>
            <person name="Schmidt C.J."/>
            <person name="Triplett E.W."/>
            <person name="Tuberville T.D."/>
            <person name="Venegas-Anaya M."/>
            <person name="Howard J.T."/>
            <person name="Jarvis E.D."/>
            <person name="Guillette L.J.Jr."/>
            <person name="Glenn T.C."/>
            <person name="Green R.E."/>
            <person name="Ray D.A."/>
        </authorList>
    </citation>
    <scope>NUCLEOTIDE SEQUENCE [LARGE SCALE GENOMIC DNA]</scope>
    <source>
        <strain evidence="1">KSC_2009_1</strain>
    </source>
</reference>
<comment type="caution">
    <text evidence="1">The sequence shown here is derived from an EMBL/GenBank/DDBJ whole genome shotgun (WGS) entry which is preliminary data.</text>
</comment>
<name>A0A151P2W2_ALLMI</name>
<dbReference type="STRING" id="8496.A0A151P2W2"/>
<keyword evidence="2" id="KW-1185">Reference proteome</keyword>
<accession>A0A151P2W2</accession>
<gene>
    <name evidence="1" type="ORF">Y1Q_0017630</name>
</gene>
<protein>
    <submittedName>
        <fullName evidence="1">Uncharacterized protein</fullName>
    </submittedName>
</protein>
<proteinExistence type="predicted"/>
<sequence length="126" mass="14387">MTWATFWDFLEQLQPHLEWQDTTMWVPLPTDTRLALALLQLAMPTSLRYVGHLFGVGKAILEVCSTLQDMPGHMVLCMHDPLVVGFCTLGFSQYIAALDRTHFPIICPLHGDHPYYSQRGFHSMVL</sequence>
<evidence type="ECO:0000313" key="1">
    <source>
        <dbReference type="EMBL" id="KYO43353.1"/>
    </source>
</evidence>
<dbReference type="EMBL" id="AKHW03001210">
    <property type="protein sequence ID" value="KYO43353.1"/>
    <property type="molecule type" value="Genomic_DNA"/>
</dbReference>
<organism evidence="1 2">
    <name type="scientific">Alligator mississippiensis</name>
    <name type="common">American alligator</name>
    <dbReference type="NCBI Taxonomy" id="8496"/>
    <lineage>
        <taxon>Eukaryota</taxon>
        <taxon>Metazoa</taxon>
        <taxon>Chordata</taxon>
        <taxon>Craniata</taxon>
        <taxon>Vertebrata</taxon>
        <taxon>Euteleostomi</taxon>
        <taxon>Archelosauria</taxon>
        <taxon>Archosauria</taxon>
        <taxon>Crocodylia</taxon>
        <taxon>Alligatoridae</taxon>
        <taxon>Alligatorinae</taxon>
        <taxon>Alligator</taxon>
    </lineage>
</organism>